<dbReference type="PANTHER" id="PTHR30404:SF0">
    <property type="entry name" value="N-ACETYLMURAMOYL-L-ALANINE AMIDASE AMIC"/>
    <property type="match status" value="1"/>
</dbReference>
<dbReference type="InterPro" id="IPR002508">
    <property type="entry name" value="MurNAc-LAA_cat"/>
</dbReference>
<dbReference type="EMBL" id="JAOQJR010000015">
    <property type="protein sequence ID" value="MCU6739374.1"/>
    <property type="molecule type" value="Genomic_DNA"/>
</dbReference>
<dbReference type="InterPro" id="IPR050695">
    <property type="entry name" value="N-acetylmuramoyl_amidase_3"/>
</dbReference>
<dbReference type="Gene3D" id="3.40.630.40">
    <property type="entry name" value="Zn-dependent exopeptidases"/>
    <property type="match status" value="1"/>
</dbReference>
<dbReference type="RefSeq" id="WP_267309930.1">
    <property type="nucleotide sequence ID" value="NZ_JAOQJR010000015.1"/>
</dbReference>
<dbReference type="SUPFAM" id="SSF53187">
    <property type="entry name" value="Zn-dependent exopeptidases"/>
    <property type="match status" value="1"/>
</dbReference>
<keyword evidence="4" id="KW-1185">Reference proteome</keyword>
<sequence length="199" mass="23092">MRKLQPAHGGFDNGAIEYGYYEDNINLEIALKMKDELEKSGAKVYLTRDGDYDMTKRNHHYSKQDDMYLRVKKIDSYKCDYLLSIHQNASGNRSAWGSQVFYYYRSKQGKALAFDIDQSLKQLTNSRKPISGCGFRVLRATKTLGVLIECGFLSNYNECGQLRSKNYQKKLCQKVKEGLIKYHLRIMTQKKKKTAKILQ</sequence>
<name>A0ABT2SX05_9FIRM</name>
<protein>
    <submittedName>
        <fullName evidence="3">N-acetylmuramoyl-L-alanine amidase</fullName>
    </submittedName>
</protein>
<dbReference type="Pfam" id="PF01520">
    <property type="entry name" value="Amidase_3"/>
    <property type="match status" value="1"/>
</dbReference>
<accession>A0ABT2SX05</accession>
<evidence type="ECO:0000256" key="1">
    <source>
        <dbReference type="ARBA" id="ARBA00022801"/>
    </source>
</evidence>
<feature type="domain" description="MurNAc-LAA" evidence="2">
    <location>
        <begin position="71"/>
        <end position="180"/>
    </location>
</feature>
<gene>
    <name evidence="3" type="ORF">OCV55_11995</name>
</gene>
<organism evidence="3 4">
    <name type="scientific">[Clostridium] ammoniilyticum</name>
    <dbReference type="NCBI Taxonomy" id="2981784"/>
    <lineage>
        <taxon>Bacteria</taxon>
        <taxon>Bacillati</taxon>
        <taxon>Bacillota</taxon>
        <taxon>Erysipelotrichia</taxon>
        <taxon>Erysipelotrichales</taxon>
        <taxon>Coprobacillaceae</taxon>
        <taxon>Faecalibacillus</taxon>
    </lineage>
</organism>
<dbReference type="SMART" id="SM00646">
    <property type="entry name" value="Ami_3"/>
    <property type="match status" value="1"/>
</dbReference>
<reference evidence="3 4" key="1">
    <citation type="journal article" date="2021" name="ISME Commun">
        <title>Automated analysis of genomic sequences facilitates high-throughput and comprehensive description of bacteria.</title>
        <authorList>
            <person name="Hitch T.C.A."/>
        </authorList>
    </citation>
    <scope>NUCLEOTIDE SEQUENCE [LARGE SCALE GENOMIC DNA]</scope>
    <source>
        <strain evidence="3 4">H4_15</strain>
    </source>
</reference>
<keyword evidence="1" id="KW-0378">Hydrolase</keyword>
<proteinExistence type="predicted"/>
<dbReference type="CDD" id="cd02696">
    <property type="entry name" value="MurNAc-LAA"/>
    <property type="match status" value="1"/>
</dbReference>
<evidence type="ECO:0000259" key="2">
    <source>
        <dbReference type="SMART" id="SM00646"/>
    </source>
</evidence>
<evidence type="ECO:0000313" key="4">
    <source>
        <dbReference type="Proteomes" id="UP001208364"/>
    </source>
</evidence>
<evidence type="ECO:0000313" key="3">
    <source>
        <dbReference type="EMBL" id="MCU6739374.1"/>
    </source>
</evidence>
<comment type="caution">
    <text evidence="3">The sequence shown here is derived from an EMBL/GenBank/DDBJ whole genome shotgun (WGS) entry which is preliminary data.</text>
</comment>
<dbReference type="Proteomes" id="UP001208364">
    <property type="component" value="Unassembled WGS sequence"/>
</dbReference>
<dbReference type="PANTHER" id="PTHR30404">
    <property type="entry name" value="N-ACETYLMURAMOYL-L-ALANINE AMIDASE"/>
    <property type="match status" value="1"/>
</dbReference>